<organism evidence="5">
    <name type="scientific">uncultured marine microorganism HF4000_APKG8C21</name>
    <dbReference type="NCBI Taxonomy" id="455553"/>
    <lineage>
        <taxon>unclassified sequences</taxon>
        <taxon>environmental samples</taxon>
    </lineage>
</organism>
<reference evidence="5" key="1">
    <citation type="journal article" date="2008" name="ISME J.">
        <title>Genomic patterns of recombination, clonal divergence and environment in marine microbial populations.</title>
        <authorList>
            <person name="Konstantinidis K.T."/>
            <person name="Delong E.F."/>
        </authorList>
    </citation>
    <scope>NUCLEOTIDE SEQUENCE</scope>
</reference>
<dbReference type="SMART" id="SM01092">
    <property type="entry name" value="CO_deh_flav_C"/>
    <property type="match status" value="1"/>
</dbReference>
<dbReference type="EMBL" id="EU016651">
    <property type="protein sequence ID" value="ABZ09424.1"/>
    <property type="molecule type" value="Genomic_DNA"/>
</dbReference>
<dbReference type="InterPro" id="IPR036318">
    <property type="entry name" value="FAD-bd_PCMH-like_sf"/>
</dbReference>
<dbReference type="Gene3D" id="3.30.43.10">
    <property type="entry name" value="Uridine Diphospho-n-acetylenolpyruvylglucosamine Reductase, domain 2"/>
    <property type="match status" value="1"/>
</dbReference>
<dbReference type="InterPro" id="IPR016167">
    <property type="entry name" value="FAD-bd_PCMH_sub1"/>
</dbReference>
<protein>
    <submittedName>
        <fullName evidence="5">Putative FAD binding domain in molybdopterin dehydrogenase</fullName>
    </submittedName>
</protein>
<dbReference type="InterPro" id="IPR005107">
    <property type="entry name" value="CO_DH_flav_C"/>
</dbReference>
<evidence type="ECO:0000259" key="4">
    <source>
        <dbReference type="PROSITE" id="PS51387"/>
    </source>
</evidence>
<gene>
    <name evidence="5" type="ORF">ALOHA_HF4000APKG8C21ctg1g12</name>
</gene>
<dbReference type="SUPFAM" id="SSF56176">
    <property type="entry name" value="FAD-binding/transporter-associated domain-like"/>
    <property type="match status" value="1"/>
</dbReference>
<dbReference type="PANTHER" id="PTHR42659:SF2">
    <property type="entry name" value="XANTHINE DEHYDROGENASE SUBUNIT C-RELATED"/>
    <property type="match status" value="1"/>
</dbReference>
<dbReference type="Gene3D" id="3.30.390.50">
    <property type="entry name" value="CO dehydrogenase flavoprotein, C-terminal domain"/>
    <property type="match status" value="1"/>
</dbReference>
<dbReference type="InterPro" id="IPR016169">
    <property type="entry name" value="FAD-bd_PCMH_sub2"/>
</dbReference>
<proteinExistence type="predicted"/>
<dbReference type="Pfam" id="PF03450">
    <property type="entry name" value="CO_deh_flav_C"/>
    <property type="match status" value="1"/>
</dbReference>
<keyword evidence="2" id="KW-0274">FAD</keyword>
<keyword evidence="1" id="KW-0285">Flavoprotein</keyword>
<dbReference type="PANTHER" id="PTHR42659">
    <property type="entry name" value="XANTHINE DEHYDROGENASE SUBUNIT C-RELATED"/>
    <property type="match status" value="1"/>
</dbReference>
<dbReference type="PROSITE" id="PS51387">
    <property type="entry name" value="FAD_PCMH"/>
    <property type="match status" value="1"/>
</dbReference>
<feature type="domain" description="FAD-binding PCMH-type" evidence="4">
    <location>
        <begin position="1"/>
        <end position="177"/>
    </location>
</feature>
<dbReference type="InterPro" id="IPR036683">
    <property type="entry name" value="CO_DH_flav_C_dom_sf"/>
</dbReference>
<dbReference type="GO" id="GO:0016491">
    <property type="term" value="F:oxidoreductase activity"/>
    <property type="evidence" value="ECO:0007669"/>
    <property type="project" value="UniProtKB-KW"/>
</dbReference>
<accession>B3TA15</accession>
<dbReference type="Gene3D" id="3.30.465.10">
    <property type="match status" value="1"/>
</dbReference>
<evidence type="ECO:0000256" key="3">
    <source>
        <dbReference type="ARBA" id="ARBA00023002"/>
    </source>
</evidence>
<evidence type="ECO:0000256" key="1">
    <source>
        <dbReference type="ARBA" id="ARBA00022630"/>
    </source>
</evidence>
<dbReference type="SUPFAM" id="SSF55447">
    <property type="entry name" value="CO dehydrogenase flavoprotein C-terminal domain-like"/>
    <property type="match status" value="1"/>
</dbReference>
<name>B3TA15_9ZZZZ</name>
<dbReference type="InterPro" id="IPR002346">
    <property type="entry name" value="Mopterin_DH_FAD-bd"/>
</dbReference>
<dbReference type="Pfam" id="PF00941">
    <property type="entry name" value="FAD_binding_5"/>
    <property type="match status" value="1"/>
</dbReference>
<dbReference type="GO" id="GO:0071949">
    <property type="term" value="F:FAD binding"/>
    <property type="evidence" value="ECO:0007669"/>
    <property type="project" value="InterPro"/>
</dbReference>
<dbReference type="FunFam" id="3.30.465.10:FF:000017">
    <property type="entry name" value="Xanthine dehydrogenase, FAD binding subunit"/>
    <property type="match status" value="1"/>
</dbReference>
<evidence type="ECO:0000313" key="5">
    <source>
        <dbReference type="EMBL" id="ABZ09424.1"/>
    </source>
</evidence>
<keyword evidence="3" id="KW-0560">Oxidoreductase</keyword>
<sequence>MTTSTFEYYAPTSVAEAAELLARHGDKAKLLAGGHSLVPLMKVRLARPEVLISLGKIDSMAYIRESDGGLAIGAMTTYSQLESSDLVKSRAPLLAEAAGLVADPQVRNMGTIGGSLAHSDPAGDLPAVALALGAQLITSSTGDHRTINADDFFVDLLTTSLRPNEILSEIVIPALAPRTGTAYAKFANKASHFAVVGVAAVVTLGLDGACQDARVGVTGAGPKATRATETESALKGSRLDDSTIRSAAQSAGAGIEFNADIFASADYRAHLVTVYAGRAIREAASRAA</sequence>
<dbReference type="InterPro" id="IPR051312">
    <property type="entry name" value="Diverse_Substr_Oxidored"/>
</dbReference>
<evidence type="ECO:0000256" key="2">
    <source>
        <dbReference type="ARBA" id="ARBA00022827"/>
    </source>
</evidence>
<dbReference type="InterPro" id="IPR016166">
    <property type="entry name" value="FAD-bd_PCMH"/>
</dbReference>
<dbReference type="AlphaFoldDB" id="B3TA15"/>